<evidence type="ECO:0000313" key="3">
    <source>
        <dbReference type="Proteomes" id="UP000286077"/>
    </source>
</evidence>
<dbReference type="EMBL" id="QSAQ01000025">
    <property type="protein sequence ID" value="RGW67083.1"/>
    <property type="molecule type" value="Genomic_DNA"/>
</dbReference>
<sequence length="71" mass="8203">MQCVFHSIRFKVIKIGATAVALFYCLFQPYLSIFCRFCHLLAPKTHFFEEKQKKLAKNLVEPENSSTFATA</sequence>
<reference evidence="2 3" key="1">
    <citation type="submission" date="2018-08" db="EMBL/GenBank/DDBJ databases">
        <title>A genome reference for cultivated species of the human gut microbiota.</title>
        <authorList>
            <person name="Zou Y."/>
            <person name="Xue W."/>
            <person name="Luo G."/>
        </authorList>
    </citation>
    <scope>NUCLEOTIDE SEQUENCE [LARGE SCALE GENOMIC DNA]</scope>
    <source>
        <strain evidence="2 3">AF11-14</strain>
    </source>
</reference>
<gene>
    <name evidence="2" type="ORF">DWV60_10160</name>
</gene>
<keyword evidence="1" id="KW-0472">Membrane</keyword>
<evidence type="ECO:0000256" key="1">
    <source>
        <dbReference type="SAM" id="Phobius"/>
    </source>
</evidence>
<protein>
    <submittedName>
        <fullName evidence="2">Uncharacterized protein</fullName>
    </submittedName>
</protein>
<keyword evidence="1" id="KW-0812">Transmembrane</keyword>
<feature type="transmembrane region" description="Helical" evidence="1">
    <location>
        <begin position="12"/>
        <end position="31"/>
    </location>
</feature>
<evidence type="ECO:0000313" key="2">
    <source>
        <dbReference type="EMBL" id="RGW67083.1"/>
    </source>
</evidence>
<proteinExistence type="predicted"/>
<keyword evidence="1" id="KW-1133">Transmembrane helix</keyword>
<dbReference type="AlphaFoldDB" id="A0AA92U3P4"/>
<organism evidence="2 3">
    <name type="scientific">Segatella copri</name>
    <dbReference type="NCBI Taxonomy" id="165179"/>
    <lineage>
        <taxon>Bacteria</taxon>
        <taxon>Pseudomonadati</taxon>
        <taxon>Bacteroidota</taxon>
        <taxon>Bacteroidia</taxon>
        <taxon>Bacteroidales</taxon>
        <taxon>Prevotellaceae</taxon>
        <taxon>Segatella</taxon>
    </lineage>
</organism>
<accession>A0AA92U3P4</accession>
<name>A0AA92U3P4_9BACT</name>
<comment type="caution">
    <text evidence="2">The sequence shown here is derived from an EMBL/GenBank/DDBJ whole genome shotgun (WGS) entry which is preliminary data.</text>
</comment>
<dbReference type="Proteomes" id="UP000286077">
    <property type="component" value="Unassembled WGS sequence"/>
</dbReference>